<gene>
    <name evidence="5" type="ORF">ACFO5W_16365</name>
</gene>
<keyword evidence="3" id="KW-0732">Signal</keyword>
<feature type="signal peptide" evidence="3">
    <location>
        <begin position="1"/>
        <end position="46"/>
    </location>
</feature>
<dbReference type="InterPro" id="IPR042301">
    <property type="entry name" value="GH115_sf"/>
</dbReference>
<evidence type="ECO:0000313" key="6">
    <source>
        <dbReference type="Proteomes" id="UP001595961"/>
    </source>
</evidence>
<dbReference type="Gene3D" id="3.30.379.10">
    <property type="entry name" value="Chitobiase/beta-hexosaminidase domain 2-like"/>
    <property type="match status" value="1"/>
</dbReference>
<evidence type="ECO:0000259" key="4">
    <source>
        <dbReference type="Pfam" id="PF17829"/>
    </source>
</evidence>
<evidence type="ECO:0000256" key="3">
    <source>
        <dbReference type="SAM" id="SignalP"/>
    </source>
</evidence>
<dbReference type="Proteomes" id="UP001595961">
    <property type="component" value="Unassembled WGS sequence"/>
</dbReference>
<dbReference type="Pfam" id="PF17829">
    <property type="entry name" value="GH115_C"/>
    <property type="match status" value="1"/>
</dbReference>
<evidence type="ECO:0000256" key="1">
    <source>
        <dbReference type="ARBA" id="ARBA00022801"/>
    </source>
</evidence>
<dbReference type="PANTHER" id="PTHR37842">
    <property type="match status" value="1"/>
</dbReference>
<protein>
    <submittedName>
        <fullName evidence="5">Glycosyl hydrolase 115 family protein</fullName>
    </submittedName>
</protein>
<evidence type="ECO:0000256" key="2">
    <source>
        <dbReference type="SAM" id="MobiDB-lite"/>
    </source>
</evidence>
<dbReference type="GO" id="GO:0016787">
    <property type="term" value="F:hydrolase activity"/>
    <property type="evidence" value="ECO:0007669"/>
    <property type="project" value="UniProtKB-KW"/>
</dbReference>
<dbReference type="Gene3D" id="3.20.20.520">
    <property type="entry name" value="Glycosyl hydrolase family 115"/>
    <property type="match status" value="1"/>
</dbReference>
<evidence type="ECO:0000313" key="5">
    <source>
        <dbReference type="EMBL" id="MFC4528218.1"/>
    </source>
</evidence>
<accession>A0ABV9C644</accession>
<dbReference type="Gene3D" id="2.60.120.1620">
    <property type="match status" value="1"/>
</dbReference>
<dbReference type="InterPro" id="IPR041437">
    <property type="entry name" value="GH115_C"/>
</dbReference>
<organism evidence="5 6">
    <name type="scientific">Dyella halodurans</name>
    <dbReference type="NCBI Taxonomy" id="1920171"/>
    <lineage>
        <taxon>Bacteria</taxon>
        <taxon>Pseudomonadati</taxon>
        <taxon>Pseudomonadota</taxon>
        <taxon>Gammaproteobacteria</taxon>
        <taxon>Lysobacterales</taxon>
        <taxon>Rhodanobacteraceae</taxon>
        <taxon>Dyella</taxon>
    </lineage>
</organism>
<dbReference type="Gene3D" id="1.20.58.2150">
    <property type="match status" value="1"/>
</dbReference>
<name>A0ABV9C644_9GAMM</name>
<feature type="region of interest" description="Disordered" evidence="2">
    <location>
        <begin position="883"/>
        <end position="902"/>
    </location>
</feature>
<keyword evidence="6" id="KW-1185">Reference proteome</keyword>
<feature type="chain" id="PRO_5046124212" evidence="3">
    <location>
        <begin position="47"/>
        <end position="902"/>
    </location>
</feature>
<dbReference type="PANTHER" id="PTHR37842:SF2">
    <property type="entry name" value="GYLCOSYL HYDROLASE 115 C-TERMINAL DOMAIN-CONTAINING PROTEIN"/>
    <property type="match status" value="1"/>
</dbReference>
<dbReference type="RefSeq" id="WP_380004809.1">
    <property type="nucleotide sequence ID" value="NZ_CP064028.1"/>
</dbReference>
<keyword evidence="1 5" id="KW-0378">Hydrolase</keyword>
<dbReference type="InterPro" id="IPR029018">
    <property type="entry name" value="Hex-like_dom2"/>
</dbReference>
<feature type="domain" description="Gylcosyl hydrolase 115 C-terminal" evidence="4">
    <location>
        <begin position="721"/>
        <end position="892"/>
    </location>
</feature>
<proteinExistence type="predicted"/>
<sequence>MHWPAIARIVIRLARQPAPRLGIGRVRPLGMLALLAGIACTPVAQACTAPVSVCAHDGQGSFALIRQGRPATILIDASADPAVQHVADSFAGDLQRVSGQAPRRLQQVQAADGDLVIIGVLGHSPVIDGLVRAGKIEANDLAGQWEAFRQIVVDHPYPHVARALVIVGADRRGAVYGAYDISEKIGVSPWYWFADVPVRLQADVFITTGSRRDQPRVKYRGFFINDEDPSFTGWAKKHFGGINHQMYAHVFELELRLKGNFLWPAMWAPKAFNDDDPQNMVLADAMGIVMGTSHHEAMMRAQDEWHRHTDQGVTGGAWNYATNGANLRKFWRGGIERMMSKGDGQGYESVVTVGMRGDGDEPMTEGTATQLLQTIVADQRKIIADVTGKPAEQTPQAWALYKEVLDYYDHGMKVPDDVTLLFADDNWGQIRRLPAANSERKGGYGVYYHFDYVGGPRNYKWINTNQIEKVWQQMDLAYARGARTLWIVNVGDLKPMEFPLSFFLKQAWNPEAMTADALAQYPEAWASATFGPAQAGAIAQLITRYSQLAARRKPELIDADSFRLGADAGDQLDGGEFGAMIAEWQALEQDMHKVKATLPADQQDAYFQLVEHPILALSNFYQLYYAVAWNRRLAAVGDPRANVFADQAEAAFRRDQAITDAYHAVNGGKWDGMMAQTHIGYSGWQQPEQQVMPEVHRVATQRTAKPIVFAPPSIASATTAKDDVISIEAPHYSRAVDGKGLSWRAIPHLGRTLGAVVALPQGRAPTTAQDGVRLEYDVDLPKSGDLSLQLYMVPTLDTTARGGVRTGVSVDDGAMQILTDRMTPAANGTTTQEQRDWDQAVEDNARVLRATFPGMAAGKHVIKVWRLDDNAVLQKLVLSTGPVPPSYLGPTERAGYGPAANP</sequence>
<dbReference type="Pfam" id="PF15979">
    <property type="entry name" value="Glyco_hydro_115"/>
    <property type="match status" value="1"/>
</dbReference>
<reference evidence="6" key="1">
    <citation type="journal article" date="2019" name="Int. J. Syst. Evol. Microbiol.">
        <title>The Global Catalogue of Microorganisms (GCM) 10K type strain sequencing project: providing services to taxonomists for standard genome sequencing and annotation.</title>
        <authorList>
            <consortium name="The Broad Institute Genomics Platform"/>
            <consortium name="The Broad Institute Genome Sequencing Center for Infectious Disease"/>
            <person name="Wu L."/>
            <person name="Ma J."/>
        </authorList>
    </citation>
    <scope>NUCLEOTIDE SEQUENCE [LARGE SCALE GENOMIC DNA]</scope>
    <source>
        <strain evidence="6">CCM 4481</strain>
    </source>
</reference>
<dbReference type="EMBL" id="JBHSGA010000018">
    <property type="protein sequence ID" value="MFC4528218.1"/>
    <property type="molecule type" value="Genomic_DNA"/>
</dbReference>
<dbReference type="InterPro" id="IPR031924">
    <property type="entry name" value="GH115"/>
</dbReference>
<comment type="caution">
    <text evidence="5">The sequence shown here is derived from an EMBL/GenBank/DDBJ whole genome shotgun (WGS) entry which is preliminary data.</text>
</comment>